<feature type="signal peptide" evidence="1">
    <location>
        <begin position="1"/>
        <end position="21"/>
    </location>
</feature>
<dbReference type="AlphaFoldDB" id="A0A8C5CB69"/>
<reference evidence="2" key="2">
    <citation type="submission" date="2025-09" db="UniProtKB">
        <authorList>
            <consortium name="Ensembl"/>
        </authorList>
    </citation>
    <scope>IDENTIFICATION</scope>
</reference>
<name>A0A8C5CB69_GADMO</name>
<protein>
    <recommendedName>
        <fullName evidence="4">Endonuclease/exonuclease/phosphatase domain-containing protein</fullName>
    </recommendedName>
</protein>
<feature type="chain" id="PRO_5046528671" description="Endonuclease/exonuclease/phosphatase domain-containing protein" evidence="1">
    <location>
        <begin position="22"/>
        <end position="138"/>
    </location>
</feature>
<dbReference type="SUPFAM" id="SSF56219">
    <property type="entry name" value="DNase I-like"/>
    <property type="match status" value="1"/>
</dbReference>
<dbReference type="Gene3D" id="3.60.10.10">
    <property type="entry name" value="Endonuclease/exonuclease/phosphatase"/>
    <property type="match status" value="1"/>
</dbReference>
<evidence type="ECO:0000313" key="2">
    <source>
        <dbReference type="Ensembl" id="ENSGMOP00000058059.1"/>
    </source>
</evidence>
<evidence type="ECO:0008006" key="4">
    <source>
        <dbReference type="Google" id="ProtNLM"/>
    </source>
</evidence>
<organism evidence="2 3">
    <name type="scientific">Gadus morhua</name>
    <name type="common">Atlantic cod</name>
    <dbReference type="NCBI Taxonomy" id="8049"/>
    <lineage>
        <taxon>Eukaryota</taxon>
        <taxon>Metazoa</taxon>
        <taxon>Chordata</taxon>
        <taxon>Craniata</taxon>
        <taxon>Vertebrata</taxon>
        <taxon>Euteleostomi</taxon>
        <taxon>Actinopterygii</taxon>
        <taxon>Neopterygii</taxon>
        <taxon>Teleostei</taxon>
        <taxon>Neoteleostei</taxon>
        <taxon>Acanthomorphata</taxon>
        <taxon>Zeiogadaria</taxon>
        <taxon>Gadariae</taxon>
        <taxon>Gadiformes</taxon>
        <taxon>Gadoidei</taxon>
        <taxon>Gadidae</taxon>
        <taxon>Gadus</taxon>
    </lineage>
</organism>
<evidence type="ECO:0000313" key="3">
    <source>
        <dbReference type="Proteomes" id="UP000694546"/>
    </source>
</evidence>
<proteinExistence type="predicted"/>
<dbReference type="InterPro" id="IPR036691">
    <property type="entry name" value="Endo/exonu/phosph_ase_sf"/>
</dbReference>
<keyword evidence="1" id="KW-0732">Signal</keyword>
<dbReference type="Ensembl" id="ENSGMOT00000047915.1">
    <property type="protein sequence ID" value="ENSGMOP00000058059.1"/>
    <property type="gene ID" value="ENSGMOG00000033198.1"/>
</dbReference>
<dbReference type="Proteomes" id="UP000694546">
    <property type="component" value="Unassembled WGS sequence"/>
</dbReference>
<sequence length="138" mass="15578">MEFSFLAIFAKLLEILIITHLQILKIVDKDGRYIIIVGFLHNIKCTLVNVYAPNIGQAKFLSRLKVILSQFSADPIFIGGDFNLVSDPAVDRSSPPLPSDRTLSVAFRELKKSLAMSEIWRGNILSIESFPIWESTRQ</sequence>
<reference evidence="2" key="1">
    <citation type="submission" date="2025-08" db="UniProtKB">
        <authorList>
            <consortium name="Ensembl"/>
        </authorList>
    </citation>
    <scope>IDENTIFICATION</scope>
</reference>
<accession>A0A8C5CB69</accession>
<evidence type="ECO:0000256" key="1">
    <source>
        <dbReference type="SAM" id="SignalP"/>
    </source>
</evidence>
<dbReference type="GeneTree" id="ENSGT00990000207785"/>
<keyword evidence="3" id="KW-1185">Reference proteome</keyword>